<evidence type="ECO:0000313" key="1">
    <source>
        <dbReference type="EMBL" id="HGW29375.1"/>
    </source>
</evidence>
<dbReference type="SUPFAM" id="SSF48452">
    <property type="entry name" value="TPR-like"/>
    <property type="match status" value="1"/>
</dbReference>
<accession>A0A7C4XH40</accession>
<dbReference type="InterPro" id="IPR011990">
    <property type="entry name" value="TPR-like_helical_dom_sf"/>
</dbReference>
<evidence type="ECO:0008006" key="2">
    <source>
        <dbReference type="Google" id="ProtNLM"/>
    </source>
</evidence>
<dbReference type="Gene3D" id="1.25.40.10">
    <property type="entry name" value="Tetratricopeptide repeat domain"/>
    <property type="match status" value="1"/>
</dbReference>
<sequence length="275" mass="31733">MDPKILKRIQTMRETKGLEKETLQKIEEARLIAQDAMDYKSLVTLYWEESLVWQHIVMNMVAEDNISGDNQGSTILADAKDKMARAGRTAYELVTKHGLDRQKPIALRFLGRICNYLNEHDKAKKHYEDALDLLDPSDKSRLELQGFMASTLIYLGEIESGLELAKNVYTMFDESDVGKKLKEEDYYVWAVWKTGIPCRVLQALQDINSPYDKQMFEEWLTKSLQDLQGKGGKTTWGDSRFQFRVDEIGKAFKLLGSLFLFFVLHSKIATFITIR</sequence>
<protein>
    <recommendedName>
        <fullName evidence="2">Tetratricopeptide repeat protein</fullName>
    </recommendedName>
</protein>
<gene>
    <name evidence="1" type="ORF">ENR63_00400</name>
</gene>
<dbReference type="EMBL" id="DSRT01000020">
    <property type="protein sequence ID" value="HGW29375.1"/>
    <property type="molecule type" value="Genomic_DNA"/>
</dbReference>
<reference evidence="1" key="1">
    <citation type="journal article" date="2020" name="mSystems">
        <title>Genome- and Community-Level Interaction Insights into Carbon Utilization and Element Cycling Functions of Hydrothermarchaeota in Hydrothermal Sediment.</title>
        <authorList>
            <person name="Zhou Z."/>
            <person name="Liu Y."/>
            <person name="Xu W."/>
            <person name="Pan J."/>
            <person name="Luo Z.H."/>
            <person name="Li M."/>
        </authorList>
    </citation>
    <scope>NUCLEOTIDE SEQUENCE [LARGE SCALE GENOMIC DNA]</scope>
    <source>
        <strain evidence="1">SpSt-417</strain>
    </source>
</reference>
<name>A0A7C4XH40_UNCKA</name>
<comment type="caution">
    <text evidence="1">The sequence shown here is derived from an EMBL/GenBank/DDBJ whole genome shotgun (WGS) entry which is preliminary data.</text>
</comment>
<organism evidence="1">
    <name type="scientific">candidate division WWE3 bacterium</name>
    <dbReference type="NCBI Taxonomy" id="2053526"/>
    <lineage>
        <taxon>Bacteria</taxon>
        <taxon>Katanobacteria</taxon>
    </lineage>
</organism>
<dbReference type="AlphaFoldDB" id="A0A7C4XH40"/>
<proteinExistence type="predicted"/>